<dbReference type="GO" id="GO:0007018">
    <property type="term" value="P:microtubule-based movement"/>
    <property type="evidence" value="ECO:0007669"/>
    <property type="project" value="InterPro"/>
</dbReference>
<accession>A0A8K1C7Y9</accession>
<keyword evidence="4 8" id="KW-0175">Coiled coil</keyword>
<evidence type="ECO:0000259" key="10">
    <source>
        <dbReference type="PROSITE" id="PS50067"/>
    </source>
</evidence>
<dbReference type="GO" id="GO:0005524">
    <property type="term" value="F:ATP binding"/>
    <property type="evidence" value="ECO:0007669"/>
    <property type="project" value="UniProtKB-UniRule"/>
</dbReference>
<comment type="caution">
    <text evidence="11">The sequence shown here is derived from an EMBL/GenBank/DDBJ whole genome shotgun (WGS) entry which is preliminary data.</text>
</comment>
<evidence type="ECO:0000256" key="4">
    <source>
        <dbReference type="ARBA" id="ARBA00023054"/>
    </source>
</evidence>
<evidence type="ECO:0000313" key="11">
    <source>
        <dbReference type="EMBL" id="TMW58120.1"/>
    </source>
</evidence>
<feature type="domain" description="Kinesin motor" evidence="10">
    <location>
        <begin position="7"/>
        <end position="359"/>
    </location>
</feature>
<name>A0A8K1C7Y9_PYTOL</name>
<evidence type="ECO:0000256" key="9">
    <source>
        <dbReference type="SAM" id="MobiDB-lite"/>
    </source>
</evidence>
<keyword evidence="2 6" id="KW-0547">Nucleotide-binding</keyword>
<evidence type="ECO:0000313" key="12">
    <source>
        <dbReference type="Proteomes" id="UP000794436"/>
    </source>
</evidence>
<protein>
    <recommendedName>
        <fullName evidence="7">Kinesin-like protein</fullName>
    </recommendedName>
</protein>
<dbReference type="OrthoDB" id="3176171at2759"/>
<organism evidence="11 12">
    <name type="scientific">Pythium oligandrum</name>
    <name type="common">Mycoparasitic fungus</name>
    <dbReference type="NCBI Taxonomy" id="41045"/>
    <lineage>
        <taxon>Eukaryota</taxon>
        <taxon>Sar</taxon>
        <taxon>Stramenopiles</taxon>
        <taxon>Oomycota</taxon>
        <taxon>Peronosporomycetes</taxon>
        <taxon>Pythiales</taxon>
        <taxon>Pythiaceae</taxon>
        <taxon>Pythium</taxon>
    </lineage>
</organism>
<keyword evidence="5 6" id="KW-0505">Motor protein</keyword>
<dbReference type="PRINTS" id="PR00380">
    <property type="entry name" value="KINESINHEAVY"/>
</dbReference>
<dbReference type="AlphaFoldDB" id="A0A8K1C7Y9"/>
<reference evidence="11" key="1">
    <citation type="submission" date="2019-03" db="EMBL/GenBank/DDBJ databases">
        <title>Long read genome sequence of the mycoparasitic Pythium oligandrum ATCC 38472 isolated from sugarbeet rhizosphere.</title>
        <authorList>
            <person name="Gaulin E."/>
        </authorList>
    </citation>
    <scope>NUCLEOTIDE SEQUENCE</scope>
    <source>
        <strain evidence="11">ATCC 38472_TT</strain>
    </source>
</reference>
<dbReference type="InterPro" id="IPR056524">
    <property type="entry name" value="KIF6/9_C"/>
</dbReference>
<dbReference type="Proteomes" id="UP000794436">
    <property type="component" value="Unassembled WGS sequence"/>
</dbReference>
<evidence type="ECO:0000256" key="5">
    <source>
        <dbReference type="ARBA" id="ARBA00023175"/>
    </source>
</evidence>
<dbReference type="PANTHER" id="PTHR47968:SF36">
    <property type="entry name" value="KINESIN HEAVY CHAIN ISOFORM X1"/>
    <property type="match status" value="1"/>
</dbReference>
<dbReference type="InterPro" id="IPR027417">
    <property type="entry name" value="P-loop_NTPase"/>
</dbReference>
<comment type="similarity">
    <text evidence="6 7">Belongs to the TRAFAC class myosin-kinesin ATPase superfamily. Kinesin family.</text>
</comment>
<dbReference type="GO" id="GO:0005874">
    <property type="term" value="C:microtubule"/>
    <property type="evidence" value="ECO:0007669"/>
    <property type="project" value="UniProtKB-KW"/>
</dbReference>
<dbReference type="PROSITE" id="PS00411">
    <property type="entry name" value="KINESIN_MOTOR_1"/>
    <property type="match status" value="1"/>
</dbReference>
<dbReference type="EMBL" id="SPLM01000112">
    <property type="protein sequence ID" value="TMW58120.1"/>
    <property type="molecule type" value="Genomic_DNA"/>
</dbReference>
<evidence type="ECO:0000256" key="6">
    <source>
        <dbReference type="PROSITE-ProRule" id="PRU00283"/>
    </source>
</evidence>
<dbReference type="Gene3D" id="3.40.850.10">
    <property type="entry name" value="Kinesin motor domain"/>
    <property type="match status" value="1"/>
</dbReference>
<keyword evidence="3 6" id="KW-0067">ATP-binding</keyword>
<evidence type="ECO:0000256" key="7">
    <source>
        <dbReference type="RuleBase" id="RU000394"/>
    </source>
</evidence>
<dbReference type="PROSITE" id="PS50067">
    <property type="entry name" value="KINESIN_MOTOR_2"/>
    <property type="match status" value="1"/>
</dbReference>
<feature type="coiled-coil region" evidence="8">
    <location>
        <begin position="378"/>
        <end position="405"/>
    </location>
</feature>
<gene>
    <name evidence="11" type="ORF">Poli38472_011708</name>
</gene>
<feature type="region of interest" description="Disordered" evidence="9">
    <location>
        <begin position="469"/>
        <end position="568"/>
    </location>
</feature>
<dbReference type="SMART" id="SM00129">
    <property type="entry name" value="KISc"/>
    <property type="match status" value="1"/>
</dbReference>
<evidence type="ECO:0000256" key="1">
    <source>
        <dbReference type="ARBA" id="ARBA00022701"/>
    </source>
</evidence>
<keyword evidence="12" id="KW-1185">Reference proteome</keyword>
<dbReference type="Pfam" id="PF23735">
    <property type="entry name" value="KIF9"/>
    <property type="match status" value="1"/>
</dbReference>
<evidence type="ECO:0000256" key="2">
    <source>
        <dbReference type="ARBA" id="ARBA00022741"/>
    </source>
</evidence>
<dbReference type="Pfam" id="PF00225">
    <property type="entry name" value="Kinesin"/>
    <property type="match status" value="1"/>
</dbReference>
<dbReference type="InterPro" id="IPR027640">
    <property type="entry name" value="Kinesin-like_fam"/>
</dbReference>
<feature type="binding site" evidence="6">
    <location>
        <begin position="94"/>
        <end position="101"/>
    </location>
    <ligand>
        <name>ATP</name>
        <dbReference type="ChEBI" id="CHEBI:30616"/>
    </ligand>
</feature>
<dbReference type="InterPro" id="IPR001752">
    <property type="entry name" value="Kinesin_motor_dom"/>
</dbReference>
<dbReference type="GO" id="GO:0008017">
    <property type="term" value="F:microtubule binding"/>
    <property type="evidence" value="ECO:0007669"/>
    <property type="project" value="InterPro"/>
</dbReference>
<evidence type="ECO:0000256" key="8">
    <source>
        <dbReference type="SAM" id="Coils"/>
    </source>
</evidence>
<dbReference type="InterPro" id="IPR019821">
    <property type="entry name" value="Kinesin_motor_CS"/>
</dbReference>
<dbReference type="SUPFAM" id="SSF52540">
    <property type="entry name" value="P-loop containing nucleoside triphosphate hydrolases"/>
    <property type="match status" value="1"/>
</dbReference>
<dbReference type="InterPro" id="IPR036961">
    <property type="entry name" value="Kinesin_motor_dom_sf"/>
</dbReference>
<dbReference type="PANTHER" id="PTHR47968">
    <property type="entry name" value="CENTROMERE PROTEIN E"/>
    <property type="match status" value="1"/>
</dbReference>
<feature type="coiled-coil region" evidence="8">
    <location>
        <begin position="590"/>
        <end position="672"/>
    </location>
</feature>
<proteinExistence type="inferred from homology"/>
<sequence length="706" mass="79441">MSNAHKRVRVCIRVRPPVGKTNGVVSSTGPGVVVDDREQTISVVTNAASGTGTCFHFDQVLSSQTNQAGVYQNAASEIVESVLSGYNGTIMAYGQTGAGKTFTMSGGKRQFEDRGVIARSISSIFQQIHRDSEHSYVVRVSYMEVYNENLYDLLNFTEPNSHGAPGMANNNNHREELVVQENEKGQTFIRGLTRPVVKTEEDALDMLFQGETNRTIAEHCLNASSTRSHCLFTIYIEKKRAVDDEMMEQSNNSVTTFSKLHLVDLAGSERMKKTHVTGVMLKEASHINKSLTFLEQVVIALGDKKRQHIPYRQTPLTNILKDSLGGNCRTMLIACVWPEDNHNDQTLATLKFATRMMRVKTSAMINVAQQGGQGGPASAETQVMLQKYLQEIKRLREELAIHDTLAGRSFVEYDVKSIRSTASRSLYRNQVKEYLRDEHCVPEIVNLEQTRQFFSVFREVCLENQATLDQTSSSNGISPPAVPLSITTPSKTTESRMVKQFRAMRAGSLPLIKSPESQDKRIHGNQPETPEEDHDDKPERTILPPLRPFSAGEGRKQAPTAPVQDQRSEKELFEAFKQQESPRPESLLDLDVAKQNLRQAKAQFANLGLDINRLKLDIDGLTLKLQEARQVPIEGTPADTSDTSSSGTDFLVLQLKDAKKQYRERFESFQEKKAEVKYLLKIKDQMLDKVTRDFEVWKLEHEQRGW</sequence>
<dbReference type="GO" id="GO:0003777">
    <property type="term" value="F:microtubule motor activity"/>
    <property type="evidence" value="ECO:0007669"/>
    <property type="project" value="InterPro"/>
</dbReference>
<evidence type="ECO:0000256" key="3">
    <source>
        <dbReference type="ARBA" id="ARBA00022840"/>
    </source>
</evidence>
<keyword evidence="1 7" id="KW-0493">Microtubule</keyword>